<comment type="caution">
    <text evidence="12">The sequence shown here is derived from an EMBL/GenBank/DDBJ whole genome shotgun (WGS) entry which is preliminary data.</text>
</comment>
<keyword evidence="4 8" id="KW-0479">Metal-binding</keyword>
<dbReference type="InterPro" id="IPR033411">
    <property type="entry name" value="Ribonuclease_PIN"/>
</dbReference>
<dbReference type="CDD" id="cd09876">
    <property type="entry name" value="PIN_Nob1-like"/>
    <property type="match status" value="1"/>
</dbReference>
<keyword evidence="3" id="KW-0540">Nuclease</keyword>
<feature type="region of interest" description="Disordered" evidence="9">
    <location>
        <begin position="333"/>
        <end position="353"/>
    </location>
</feature>
<dbReference type="GO" id="GO:0016787">
    <property type="term" value="F:hydrolase activity"/>
    <property type="evidence" value="ECO:0007669"/>
    <property type="project" value="UniProtKB-KW"/>
</dbReference>
<name>A0A8S1GMS5_9PELO</name>
<dbReference type="GO" id="GO:0031981">
    <property type="term" value="C:nuclear lumen"/>
    <property type="evidence" value="ECO:0007669"/>
    <property type="project" value="UniProtKB-ARBA"/>
</dbReference>
<evidence type="ECO:0000313" key="13">
    <source>
        <dbReference type="Proteomes" id="UP000835052"/>
    </source>
</evidence>
<dbReference type="Gene3D" id="3.40.50.1010">
    <property type="entry name" value="5'-nuclease"/>
    <property type="match status" value="1"/>
</dbReference>
<dbReference type="GO" id="GO:0005737">
    <property type="term" value="C:cytoplasm"/>
    <property type="evidence" value="ECO:0007669"/>
    <property type="project" value="UniProtKB-ARBA"/>
</dbReference>
<feature type="domain" description="Nin one binding (NOB1) Zn-ribbon-like" evidence="10">
    <location>
        <begin position="213"/>
        <end position="284"/>
    </location>
</feature>
<evidence type="ECO:0000256" key="1">
    <source>
        <dbReference type="ARBA" id="ARBA00004123"/>
    </source>
</evidence>
<keyword evidence="13" id="KW-1185">Reference proteome</keyword>
<feature type="binding site" evidence="8">
    <location>
        <position position="241"/>
    </location>
    <ligand>
        <name>Zn(2+)</name>
        <dbReference type="ChEBI" id="CHEBI:29105"/>
    </ligand>
</feature>
<dbReference type="AlphaFoldDB" id="A0A8S1GMS5"/>
<dbReference type="FunFam" id="3.40.50.1010:FF:000020">
    <property type="entry name" value="20S-pre-rRNA D-site endonuclease NOB1"/>
    <property type="match status" value="1"/>
</dbReference>
<dbReference type="PIRSF" id="PIRSF037125">
    <property type="entry name" value="D-site_20S_pre-rRNA_nuclease"/>
    <property type="match status" value="1"/>
</dbReference>
<dbReference type="InterPro" id="IPR017117">
    <property type="entry name" value="Nob1_euk"/>
</dbReference>
<dbReference type="Pfam" id="PF08772">
    <property type="entry name" value="Zn_ribbon_NOB1"/>
    <property type="match status" value="1"/>
</dbReference>
<proteinExistence type="inferred from homology"/>
<dbReference type="PANTHER" id="PTHR12814:SF2">
    <property type="entry name" value="RNA-BINDING PROTEIN NOB1"/>
    <property type="match status" value="1"/>
</dbReference>
<feature type="compositionally biased region" description="Basic and acidic residues" evidence="9">
    <location>
        <begin position="130"/>
        <end position="139"/>
    </location>
</feature>
<evidence type="ECO:0000256" key="8">
    <source>
        <dbReference type="PIRSR" id="PIRSR037125-1"/>
    </source>
</evidence>
<dbReference type="InterPro" id="IPR014881">
    <property type="entry name" value="NOB1_Zn-bd"/>
</dbReference>
<dbReference type="GO" id="GO:0030688">
    <property type="term" value="C:preribosome, small subunit precursor"/>
    <property type="evidence" value="ECO:0007669"/>
    <property type="project" value="TreeGrafter"/>
</dbReference>
<dbReference type="GO" id="GO:0030490">
    <property type="term" value="P:maturation of SSU-rRNA"/>
    <property type="evidence" value="ECO:0007669"/>
    <property type="project" value="TreeGrafter"/>
</dbReference>
<evidence type="ECO:0000256" key="6">
    <source>
        <dbReference type="ARBA" id="ARBA00022833"/>
    </source>
</evidence>
<evidence type="ECO:0000256" key="2">
    <source>
        <dbReference type="ARBA" id="ARBA00005858"/>
    </source>
</evidence>
<dbReference type="GO" id="GO:0046872">
    <property type="term" value="F:metal ion binding"/>
    <property type="evidence" value="ECO:0007669"/>
    <property type="project" value="UniProtKB-KW"/>
</dbReference>
<accession>A0A8S1GMS5</accession>
<evidence type="ECO:0000259" key="11">
    <source>
        <dbReference type="Pfam" id="PF17146"/>
    </source>
</evidence>
<keyword evidence="7" id="KW-0539">Nucleus</keyword>
<dbReference type="InterPro" id="IPR036283">
    <property type="entry name" value="NOB1_Zf-like_sf"/>
</dbReference>
<protein>
    <recommendedName>
        <fullName evidence="14">RNA-binding protein NOB1</fullName>
    </recommendedName>
</protein>
<evidence type="ECO:0000256" key="9">
    <source>
        <dbReference type="SAM" id="MobiDB-lite"/>
    </source>
</evidence>
<feature type="binding site" evidence="8">
    <location>
        <position position="238"/>
    </location>
    <ligand>
        <name>Zn(2+)</name>
        <dbReference type="ChEBI" id="CHEBI:29105"/>
    </ligand>
</feature>
<dbReference type="PANTHER" id="PTHR12814">
    <property type="entry name" value="RNA-BINDING PROTEIN NOB1"/>
    <property type="match status" value="1"/>
</dbReference>
<feature type="domain" description="Ribonuclease PIN" evidence="11">
    <location>
        <begin position="12"/>
        <end position="98"/>
    </location>
</feature>
<sequence length="353" mass="39739">MLSENEKPVKHLVLDTGALIANVNLHHLSEKYYAPPQVKDELHSAKARKVFELLPFEVILREPSSSSLRKVVDASKITGDYQSLSVVDIKVIALTYELNEEFCKEKSVEEENESNEDILAQIEKEKESAKAEVGETVSEHEEEESSSGQKTEEDSDDDSGWITQDNIDNALKKLGGFEVEEKLTVGCLTTDFALQNVLLSMHLGLISLSGYRIRKIRTFVLRCRACYSTTPVMTKVFCPSCGHKMLHKCAVSLDENGEQILHINWERLSNKRGLQYSLAAPKGGKHAINEQLFEDQPMPHMQMAKSRNDPLADGPFSMHDVNSRSAVLGIRTLNNRQRTSKNRNESKRGGRRK</sequence>
<comment type="similarity">
    <text evidence="2">Belongs to the NOB1 family.</text>
</comment>
<dbReference type="Pfam" id="PF17146">
    <property type="entry name" value="PIN_6"/>
    <property type="match status" value="1"/>
</dbReference>
<feature type="binding site" evidence="8">
    <location>
        <position position="223"/>
    </location>
    <ligand>
        <name>Zn(2+)</name>
        <dbReference type="ChEBI" id="CHEBI:29105"/>
    </ligand>
</feature>
<dbReference type="InterPro" id="IPR039907">
    <property type="entry name" value="NOB1"/>
</dbReference>
<dbReference type="EMBL" id="CAJGYM010000001">
    <property type="protein sequence ID" value="CAD6184118.1"/>
    <property type="molecule type" value="Genomic_DNA"/>
</dbReference>
<reference evidence="12" key="1">
    <citation type="submission" date="2020-10" db="EMBL/GenBank/DDBJ databases">
        <authorList>
            <person name="Kikuchi T."/>
        </authorList>
    </citation>
    <scope>NUCLEOTIDE SEQUENCE</scope>
    <source>
        <strain evidence="12">NKZ352</strain>
    </source>
</reference>
<evidence type="ECO:0000256" key="7">
    <source>
        <dbReference type="ARBA" id="ARBA00023242"/>
    </source>
</evidence>
<comment type="subcellular location">
    <subcellularLocation>
        <location evidence="1">Nucleus</location>
    </subcellularLocation>
</comment>
<evidence type="ECO:0000256" key="4">
    <source>
        <dbReference type="ARBA" id="ARBA00022723"/>
    </source>
</evidence>
<dbReference type="Gene3D" id="6.20.210.10">
    <property type="entry name" value="Nin one binding (NOB1), Zn-ribbon-like"/>
    <property type="match status" value="1"/>
</dbReference>
<dbReference type="OrthoDB" id="446759at2759"/>
<keyword evidence="5" id="KW-0378">Hydrolase</keyword>
<evidence type="ECO:0000313" key="12">
    <source>
        <dbReference type="EMBL" id="CAD6184118.1"/>
    </source>
</evidence>
<evidence type="ECO:0000259" key="10">
    <source>
        <dbReference type="Pfam" id="PF08772"/>
    </source>
</evidence>
<feature type="compositionally biased region" description="Basic and acidic residues" evidence="9">
    <location>
        <begin position="342"/>
        <end position="353"/>
    </location>
</feature>
<feature type="region of interest" description="Disordered" evidence="9">
    <location>
        <begin position="130"/>
        <end position="162"/>
    </location>
</feature>
<evidence type="ECO:0000256" key="3">
    <source>
        <dbReference type="ARBA" id="ARBA00022722"/>
    </source>
</evidence>
<feature type="binding site" evidence="8">
    <location>
        <position position="226"/>
    </location>
    <ligand>
        <name>Zn(2+)</name>
        <dbReference type="ChEBI" id="CHEBI:29105"/>
    </ligand>
</feature>
<organism evidence="12 13">
    <name type="scientific">Caenorhabditis auriculariae</name>
    <dbReference type="NCBI Taxonomy" id="2777116"/>
    <lineage>
        <taxon>Eukaryota</taxon>
        <taxon>Metazoa</taxon>
        <taxon>Ecdysozoa</taxon>
        <taxon>Nematoda</taxon>
        <taxon>Chromadorea</taxon>
        <taxon>Rhabditida</taxon>
        <taxon>Rhabditina</taxon>
        <taxon>Rhabditomorpha</taxon>
        <taxon>Rhabditoidea</taxon>
        <taxon>Rhabditidae</taxon>
        <taxon>Peloderinae</taxon>
        <taxon>Caenorhabditis</taxon>
    </lineage>
</organism>
<evidence type="ECO:0000256" key="5">
    <source>
        <dbReference type="ARBA" id="ARBA00022801"/>
    </source>
</evidence>
<dbReference type="GO" id="GO:0004521">
    <property type="term" value="F:RNA endonuclease activity"/>
    <property type="evidence" value="ECO:0007669"/>
    <property type="project" value="InterPro"/>
</dbReference>
<dbReference type="SUPFAM" id="SSF144206">
    <property type="entry name" value="NOB1 zinc finger-like"/>
    <property type="match status" value="1"/>
</dbReference>
<keyword evidence="6 8" id="KW-0862">Zinc</keyword>
<gene>
    <name evidence="12" type="ORF">CAUJ_LOCUS37</name>
</gene>
<dbReference type="Proteomes" id="UP000835052">
    <property type="component" value="Unassembled WGS sequence"/>
</dbReference>
<evidence type="ECO:0008006" key="14">
    <source>
        <dbReference type="Google" id="ProtNLM"/>
    </source>
</evidence>